<protein>
    <submittedName>
        <fullName evidence="1">Uncharacterized protein</fullName>
    </submittedName>
</protein>
<dbReference type="AlphaFoldDB" id="A0A1G2K7Q6"/>
<organism evidence="1 2">
    <name type="scientific">Candidatus Sungbacteria bacterium RIFCSPHIGHO2_01_FULL_50_25</name>
    <dbReference type="NCBI Taxonomy" id="1802265"/>
    <lineage>
        <taxon>Bacteria</taxon>
        <taxon>Candidatus Sungiibacteriota</taxon>
    </lineage>
</organism>
<gene>
    <name evidence="1" type="ORF">A2847_00480</name>
</gene>
<name>A0A1G2K7Q6_9BACT</name>
<dbReference type="Proteomes" id="UP000178574">
    <property type="component" value="Unassembled WGS sequence"/>
</dbReference>
<evidence type="ECO:0000313" key="2">
    <source>
        <dbReference type="Proteomes" id="UP000178574"/>
    </source>
</evidence>
<sequence>MHEKAKKRTCPHSGVNHIASLNDNPAHKRIAKGLRRNTNVAAYKKPSSLFVKFFRYILRGSVSDPFDSILIEFAWIFAADIVCFENVWIDIQNVKTVIIVLNDLGD</sequence>
<proteinExistence type="predicted"/>
<evidence type="ECO:0000313" key="1">
    <source>
        <dbReference type="EMBL" id="OGZ95484.1"/>
    </source>
</evidence>
<accession>A0A1G2K7Q6</accession>
<reference evidence="1 2" key="1">
    <citation type="journal article" date="2016" name="Nat. Commun.">
        <title>Thousands of microbial genomes shed light on interconnected biogeochemical processes in an aquifer system.</title>
        <authorList>
            <person name="Anantharaman K."/>
            <person name="Brown C.T."/>
            <person name="Hug L.A."/>
            <person name="Sharon I."/>
            <person name="Castelle C.J."/>
            <person name="Probst A.J."/>
            <person name="Thomas B.C."/>
            <person name="Singh A."/>
            <person name="Wilkins M.J."/>
            <person name="Karaoz U."/>
            <person name="Brodie E.L."/>
            <person name="Williams K.H."/>
            <person name="Hubbard S.S."/>
            <person name="Banfield J.F."/>
        </authorList>
    </citation>
    <scope>NUCLEOTIDE SEQUENCE [LARGE SCALE GENOMIC DNA]</scope>
</reference>
<dbReference type="EMBL" id="MHQD01000032">
    <property type="protein sequence ID" value="OGZ95484.1"/>
    <property type="molecule type" value="Genomic_DNA"/>
</dbReference>
<comment type="caution">
    <text evidence="1">The sequence shown here is derived from an EMBL/GenBank/DDBJ whole genome shotgun (WGS) entry which is preliminary data.</text>
</comment>